<keyword evidence="14" id="KW-1185">Reference proteome</keyword>
<reference evidence="13" key="2">
    <citation type="submission" date="2020-05" db="UniProtKB">
        <authorList>
            <consortium name="EnsemblMetazoa"/>
        </authorList>
    </citation>
    <scope>IDENTIFICATION</scope>
    <source>
        <strain evidence="13">wikel</strain>
    </source>
</reference>
<feature type="transmembrane region" description="Helical" evidence="10">
    <location>
        <begin position="123"/>
        <end position="144"/>
    </location>
</feature>
<proteinExistence type="inferred from homology"/>
<evidence type="ECO:0000256" key="4">
    <source>
        <dbReference type="ARBA" id="ARBA00022692"/>
    </source>
</evidence>
<evidence type="ECO:0000256" key="9">
    <source>
        <dbReference type="SAM" id="MobiDB-lite"/>
    </source>
</evidence>
<dbReference type="PaxDb" id="6945-B7QL14"/>
<dbReference type="EMBL" id="ABJB011112497">
    <property type="status" value="NOT_ANNOTATED_CDS"/>
    <property type="molecule type" value="Genomic_DNA"/>
</dbReference>
<feature type="domain" description="SLC41A/MgtE integral membrane" evidence="11">
    <location>
        <begin position="372"/>
        <end position="514"/>
    </location>
</feature>
<sequence>DHVVVRSRPLVQRSHTMVESTRPQRPHLSRQPRTVSLSEDAAIEVYWRRRGSRRFSFCPRGSLLEVIQELGPPEHVPIAQKVHKELDKDAVSVSVISGKPDVIVEEEEEPEPHESRLAILTQVFVPFLLAGLGMVAAGVLLNQVKDWRVFLEVPELMVMVPPLLGLKGNLEMTLACRMSTQANLGRMETRSAQLSIASGNLSLIQCQATVAGLVAALLAIAKSFVSNGSMVPANVLTLAAAAVLTAAIASIVLASVMVLVVVVCRRFRLNPDNVATPVAASLGDITTLALLAGLATLLHVVLGNHQWVSGAALALVVALAPLWALLAHRNPYTREVLSQGWVPILLAIVISSGGGYILEYASEKFTGLAAYQPVINGVAGNLVSVQASRISTYLHLSAQKGSLPEGEARCVGPWAVFFGPCMHARTARLLLLLLVPGQLIFVAVIDHVEGPGDAFRGPFVGLYMAAAIVQVCLLLYLARVLVYVLWTRGQDPDNAAIPFLTALGDLLGSGLLALVYLSLLHLSPNEAVDTTPGALTTAPSNHTT</sequence>
<evidence type="ECO:0000259" key="11">
    <source>
        <dbReference type="Pfam" id="PF01769"/>
    </source>
</evidence>
<dbReference type="EMBL" id="DS963138">
    <property type="protein sequence ID" value="EEC19536.1"/>
    <property type="molecule type" value="Genomic_DNA"/>
</dbReference>
<evidence type="ECO:0000256" key="1">
    <source>
        <dbReference type="ARBA" id="ARBA00004141"/>
    </source>
</evidence>
<dbReference type="FunFam" id="1.10.357.20:FF:000003">
    <property type="entry name" value="Uncharacterized protein, isoform B"/>
    <property type="match status" value="1"/>
</dbReference>
<dbReference type="EMBL" id="ABJB010819604">
    <property type="status" value="NOT_ANNOTATED_CDS"/>
    <property type="molecule type" value="Genomic_DNA"/>
</dbReference>
<feature type="non-terminal residue" evidence="12">
    <location>
        <position position="1"/>
    </location>
</feature>
<dbReference type="EnsemblMetazoa" id="ISCW014518-RA">
    <property type="protein sequence ID" value="ISCW014518-PA"/>
    <property type="gene ID" value="ISCW014518"/>
</dbReference>
<evidence type="ECO:0000256" key="8">
    <source>
        <dbReference type="ARBA" id="ARBA00023136"/>
    </source>
</evidence>
<evidence type="ECO:0000256" key="3">
    <source>
        <dbReference type="ARBA" id="ARBA00022448"/>
    </source>
</evidence>
<dbReference type="InterPro" id="IPR045349">
    <property type="entry name" value="SLC41A1-3"/>
</dbReference>
<feature type="transmembrane region" description="Helical" evidence="10">
    <location>
        <begin position="197"/>
        <end position="221"/>
    </location>
</feature>
<feature type="transmembrane region" description="Helical" evidence="10">
    <location>
        <begin position="429"/>
        <end position="448"/>
    </location>
</feature>
<evidence type="ECO:0000256" key="5">
    <source>
        <dbReference type="ARBA" id="ARBA00022842"/>
    </source>
</evidence>
<dbReference type="GO" id="GO:0008324">
    <property type="term" value="F:monoatomic cation transmembrane transporter activity"/>
    <property type="evidence" value="ECO:0007669"/>
    <property type="project" value="InterPro"/>
</dbReference>
<evidence type="ECO:0000313" key="14">
    <source>
        <dbReference type="Proteomes" id="UP000001555"/>
    </source>
</evidence>
<feature type="transmembrane region" description="Helical" evidence="10">
    <location>
        <begin position="233"/>
        <end position="262"/>
    </location>
</feature>
<dbReference type="KEGG" id="isc:8042851"/>
<comment type="subcellular location">
    <subcellularLocation>
        <location evidence="1">Membrane</location>
        <topology evidence="1">Multi-pass membrane protein</topology>
    </subcellularLocation>
</comment>
<keyword evidence="4 10" id="KW-0812">Transmembrane</keyword>
<dbReference type="PANTHER" id="PTHR16228:SF7">
    <property type="entry name" value="SLC41A_MGTE INTEGRAL MEMBRANE DOMAIN-CONTAINING PROTEIN"/>
    <property type="match status" value="1"/>
</dbReference>
<dbReference type="Pfam" id="PF01769">
    <property type="entry name" value="MgtE"/>
    <property type="match status" value="2"/>
</dbReference>
<name>B7QL14_IXOSC</name>
<feature type="transmembrane region" description="Helical" evidence="10">
    <location>
        <begin position="460"/>
        <end position="484"/>
    </location>
</feature>
<feature type="compositionally biased region" description="Polar residues" evidence="9">
    <location>
        <begin position="13"/>
        <end position="23"/>
    </location>
</feature>
<dbReference type="GO" id="GO:0005886">
    <property type="term" value="C:plasma membrane"/>
    <property type="evidence" value="ECO:0000318"/>
    <property type="project" value="GO_Central"/>
</dbReference>
<keyword evidence="5" id="KW-0460">Magnesium</keyword>
<evidence type="ECO:0000256" key="6">
    <source>
        <dbReference type="ARBA" id="ARBA00022989"/>
    </source>
</evidence>
<keyword evidence="8 10" id="KW-0472">Membrane</keyword>
<dbReference type="EMBL" id="ABJB010064114">
    <property type="status" value="NOT_ANNOTATED_CDS"/>
    <property type="molecule type" value="Genomic_DNA"/>
</dbReference>
<feature type="domain" description="SLC41A/MgtE integral membrane" evidence="11">
    <location>
        <begin position="160"/>
        <end position="293"/>
    </location>
</feature>
<evidence type="ECO:0000256" key="7">
    <source>
        <dbReference type="ARBA" id="ARBA00023065"/>
    </source>
</evidence>
<dbReference type="HOGENOM" id="CLU_018207_3_0_1"/>
<dbReference type="VEuPathDB" id="VectorBase:ISCP_026222"/>
<feature type="region of interest" description="Disordered" evidence="9">
    <location>
        <begin position="12"/>
        <end position="33"/>
    </location>
</feature>
<keyword evidence="3" id="KW-0813">Transport</keyword>
<evidence type="ECO:0000313" key="12">
    <source>
        <dbReference type="EMBL" id="EEC19536.1"/>
    </source>
</evidence>
<feature type="transmembrane region" description="Helical" evidence="10">
    <location>
        <begin position="274"/>
        <end position="301"/>
    </location>
</feature>
<gene>
    <name evidence="13" type="primary">8042851</name>
    <name evidence="12" type="ORF">IscW_ISCW014518</name>
</gene>
<dbReference type="EMBL" id="ABJB010012112">
    <property type="status" value="NOT_ANNOTATED_CDS"/>
    <property type="molecule type" value="Genomic_DNA"/>
</dbReference>
<dbReference type="OrthoDB" id="5791097at2759"/>
<evidence type="ECO:0000313" key="13">
    <source>
        <dbReference type="EnsemblMetazoa" id="ISCW014518-PA"/>
    </source>
</evidence>
<keyword evidence="7" id="KW-0406">Ion transport</keyword>
<keyword evidence="6 10" id="KW-1133">Transmembrane helix</keyword>
<dbReference type="PANTHER" id="PTHR16228">
    <property type="entry name" value="DIVALENT CATION TRANSPORTER SOLUTE CARRIER FAMILY 41"/>
    <property type="match status" value="1"/>
</dbReference>
<dbReference type="Proteomes" id="UP000001555">
    <property type="component" value="Unassembled WGS sequence"/>
</dbReference>
<comment type="similarity">
    <text evidence="2">Belongs to the SLC41A transporter family.</text>
</comment>
<accession>B7QL14</accession>
<dbReference type="FunCoup" id="B7QL14">
    <property type="interactions" value="104"/>
</dbReference>
<dbReference type="AlphaFoldDB" id="B7QL14"/>
<evidence type="ECO:0000256" key="2">
    <source>
        <dbReference type="ARBA" id="ARBA00009749"/>
    </source>
</evidence>
<dbReference type="VEuPathDB" id="VectorBase:ISCI014518"/>
<dbReference type="FunFam" id="1.10.357.20:FF:000001">
    <property type="entry name" value="Solute carrier family 41 member 2"/>
    <property type="match status" value="1"/>
</dbReference>
<feature type="transmembrane region" description="Helical" evidence="10">
    <location>
        <begin position="340"/>
        <end position="358"/>
    </location>
</feature>
<dbReference type="Gene3D" id="1.10.357.20">
    <property type="entry name" value="SLC41 divalent cation transporters, integral membrane domain"/>
    <property type="match status" value="2"/>
</dbReference>
<evidence type="ECO:0000256" key="10">
    <source>
        <dbReference type="SAM" id="Phobius"/>
    </source>
</evidence>
<dbReference type="InterPro" id="IPR036739">
    <property type="entry name" value="SLC41_membr_dom_sf"/>
</dbReference>
<protein>
    <submittedName>
        <fullName evidence="12 13">Solute carrier, putative</fullName>
    </submittedName>
</protein>
<dbReference type="VEuPathDB" id="VectorBase:ISCW014518"/>
<dbReference type="SUPFAM" id="SSF161093">
    <property type="entry name" value="MgtE membrane domain-like"/>
    <property type="match status" value="2"/>
</dbReference>
<dbReference type="InterPro" id="IPR006667">
    <property type="entry name" value="SLC41_membr_dom"/>
</dbReference>
<organism>
    <name type="scientific">Ixodes scapularis</name>
    <name type="common">Black-legged tick</name>
    <name type="synonym">Deer tick</name>
    <dbReference type="NCBI Taxonomy" id="6945"/>
    <lineage>
        <taxon>Eukaryota</taxon>
        <taxon>Metazoa</taxon>
        <taxon>Ecdysozoa</taxon>
        <taxon>Arthropoda</taxon>
        <taxon>Chelicerata</taxon>
        <taxon>Arachnida</taxon>
        <taxon>Acari</taxon>
        <taxon>Parasitiformes</taxon>
        <taxon>Ixodida</taxon>
        <taxon>Ixodoidea</taxon>
        <taxon>Ixodidae</taxon>
        <taxon>Ixodinae</taxon>
        <taxon>Ixodes</taxon>
    </lineage>
</organism>
<feature type="transmembrane region" description="Helical" evidence="10">
    <location>
        <begin position="307"/>
        <end position="328"/>
    </location>
</feature>
<feature type="transmembrane region" description="Helical" evidence="10">
    <location>
        <begin position="496"/>
        <end position="517"/>
    </location>
</feature>
<reference evidence="12 14" key="1">
    <citation type="submission" date="2008-03" db="EMBL/GenBank/DDBJ databases">
        <title>Annotation of Ixodes scapularis.</title>
        <authorList>
            <consortium name="Ixodes scapularis Genome Project Consortium"/>
            <person name="Caler E."/>
            <person name="Hannick L.I."/>
            <person name="Bidwell S."/>
            <person name="Joardar V."/>
            <person name="Thiagarajan M."/>
            <person name="Amedeo P."/>
            <person name="Galinsky K.J."/>
            <person name="Schobel S."/>
            <person name="Inman J."/>
            <person name="Hostetler J."/>
            <person name="Miller J."/>
            <person name="Hammond M."/>
            <person name="Megy K."/>
            <person name="Lawson D."/>
            <person name="Kodira C."/>
            <person name="Sutton G."/>
            <person name="Meyer J."/>
            <person name="Hill C.A."/>
            <person name="Birren B."/>
            <person name="Nene V."/>
            <person name="Collins F."/>
            <person name="Alarcon-Chaidez F."/>
            <person name="Wikel S."/>
            <person name="Strausberg R."/>
        </authorList>
    </citation>
    <scope>NUCLEOTIDE SEQUENCE [LARGE SCALE GENOMIC DNA]</scope>
    <source>
        <strain evidence="14">Wikel</strain>
        <strain evidence="12">Wikel colony</strain>
    </source>
</reference>